<dbReference type="InterPro" id="IPR011989">
    <property type="entry name" value="ARM-like"/>
</dbReference>
<dbReference type="Proteomes" id="UP000030758">
    <property type="component" value="Unassembled WGS sequence"/>
</dbReference>
<dbReference type="PANTHER" id="PTHR14978:SF0">
    <property type="entry name" value="BETA-CATENIN-LIKE PROTEIN 1"/>
    <property type="match status" value="1"/>
</dbReference>
<evidence type="ECO:0000259" key="10">
    <source>
        <dbReference type="SMART" id="SM01156"/>
    </source>
</evidence>
<gene>
    <name evidence="11" type="ORF">M514_05804</name>
</gene>
<proteinExistence type="predicted"/>
<dbReference type="InterPro" id="IPR016024">
    <property type="entry name" value="ARM-type_fold"/>
</dbReference>
<sequence>MSGVSVDDFLYKRTPDSMRGKNAEIPSKRSKVDGIDVGVKSLSRSSVDDASLPGDEDEFEALDERAVKKTVLHLEKMTLKNQEMRIKFAGEPMKFMESEVELDVAIQEMHALATAPHHYPLLVECKAVETLIQLLLHENTDISAAELTYVDTLNESVAGANKLIDALIQNQFVQVMVNNLDRLDETIKDEADAVHNAFAVFENILEIRPEIADLLVKNGLVTWILNRLKAKIPFDGNRLFCSEILAVLLQTSVSAREVVHDGNGIDILLQQMAMYKRTDPSSADEMEYMENIFDCVCAALMYIPNKTKFLEAEGLHLINLMLKESKQSREGALKVLDYVMTGPKSREQCVQYVEIFGLRTLFPLFMRPPVKSVRKNHSIKDHEEHVCSIIASLFKNCQTEQRLRLFKKFDENDHEKLERLIELHFKYTSLTGKHDSASGLDAPANEAEEEERYLERLANGLFTLQLVDYILAELLVHGPMSVRKRTRKIFSMRRAGFESVHKVLLEYANSLGEVEEGSPPNGTKEYVINLAASLRQVVTS</sequence>
<dbReference type="InterPro" id="IPR013180">
    <property type="entry name" value="CTNNBL1_N"/>
</dbReference>
<comment type="subunit">
    <text evidence="7">Component of the PRP19-CDC5L splicing complex composed of a core complex comprising a homotetramer of PRPF19, CDC5L, PLRG1 and BCAS2, and at least three less stably associated proteins CTNNBL1, CWC15 and HSPA8. Interacts directly with CWC15 and CDC5L in the complex. Interacts with AICDA; the interaction is important for the antibody diversification activity of AICDA. Interacts with PRPF31 (via its NLS). Interacts (via its N-terminal NLS) with KPNA1 and KPNA2.</text>
</comment>
<evidence type="ECO:0000256" key="5">
    <source>
        <dbReference type="ARBA" id="ARBA00023242"/>
    </source>
</evidence>
<keyword evidence="4" id="KW-0175">Coiled coil</keyword>
<dbReference type="GO" id="GO:0005681">
    <property type="term" value="C:spliceosomal complex"/>
    <property type="evidence" value="ECO:0007669"/>
    <property type="project" value="TreeGrafter"/>
</dbReference>
<evidence type="ECO:0000256" key="7">
    <source>
        <dbReference type="ARBA" id="ARBA00061776"/>
    </source>
</evidence>
<comment type="subcellular location">
    <subcellularLocation>
        <location evidence="1">Nucleus</location>
    </subcellularLocation>
</comment>
<dbReference type="FunFam" id="1.25.10.10:FF:001136">
    <property type="entry name" value="Beta-catenin-like protein 1"/>
    <property type="match status" value="1"/>
</dbReference>
<dbReference type="SUPFAM" id="SSF48371">
    <property type="entry name" value="ARM repeat"/>
    <property type="match status" value="1"/>
</dbReference>
<evidence type="ECO:0000256" key="9">
    <source>
        <dbReference type="ARBA" id="ARBA00083862"/>
    </source>
</evidence>
<protein>
    <recommendedName>
        <fullName evidence="8">Beta-catenin-like protein 1</fullName>
    </recommendedName>
    <alternativeName>
        <fullName evidence="9">Nuclear-associated protein</fullName>
    </alternativeName>
</protein>
<keyword evidence="2" id="KW-0597">Phosphoprotein</keyword>
<feature type="domain" description="Beta-catenin-like protein 1 N-terminal" evidence="10">
    <location>
        <begin position="43"/>
        <end position="147"/>
    </location>
</feature>
<name>A0A085NAB8_9BILA</name>
<organism evidence="11">
    <name type="scientific">Trichuris suis</name>
    <name type="common">pig whipworm</name>
    <dbReference type="NCBI Taxonomy" id="68888"/>
    <lineage>
        <taxon>Eukaryota</taxon>
        <taxon>Metazoa</taxon>
        <taxon>Ecdysozoa</taxon>
        <taxon>Nematoda</taxon>
        <taxon>Enoplea</taxon>
        <taxon>Dorylaimia</taxon>
        <taxon>Trichinellida</taxon>
        <taxon>Trichuridae</taxon>
        <taxon>Trichuris</taxon>
    </lineage>
</organism>
<dbReference type="PANTHER" id="PTHR14978">
    <property type="entry name" value="BETA-CATENIN-LIKE PROTEIN 1 NUCLEAR ASSOCIATED PROTEIN"/>
    <property type="match status" value="1"/>
</dbReference>
<dbReference type="Pfam" id="PF08216">
    <property type="entry name" value="CTNNBL"/>
    <property type="match status" value="1"/>
</dbReference>
<keyword evidence="5" id="KW-0539">Nucleus</keyword>
<dbReference type="Gene3D" id="1.25.10.10">
    <property type="entry name" value="Leucine-rich Repeat Variant"/>
    <property type="match status" value="1"/>
</dbReference>
<evidence type="ECO:0000256" key="6">
    <source>
        <dbReference type="ARBA" id="ARBA00058456"/>
    </source>
</evidence>
<evidence type="ECO:0000256" key="4">
    <source>
        <dbReference type="ARBA" id="ARBA00023054"/>
    </source>
</evidence>
<evidence type="ECO:0000256" key="2">
    <source>
        <dbReference type="ARBA" id="ARBA00022553"/>
    </source>
</evidence>
<comment type="function">
    <text evidence="6">Component of the PRP19-CDC5L complex that forms an integral part of the spliceosome and is required for activating pre-mRNA splicing. Participates in AID/AICDA-mediated somatic hypermutation (SHM) and class-switch recombination (CSR), 2 processes resulting in the production of high-affinity, mutated isotype-switched antibodies.</text>
</comment>
<evidence type="ECO:0000256" key="8">
    <source>
        <dbReference type="ARBA" id="ARBA00070106"/>
    </source>
</evidence>
<dbReference type="AlphaFoldDB" id="A0A085NAB8"/>
<keyword evidence="3" id="KW-0677">Repeat</keyword>
<reference evidence="11" key="1">
    <citation type="journal article" date="2014" name="Nat. Genet.">
        <title>Genome and transcriptome of the porcine whipworm Trichuris suis.</title>
        <authorList>
            <person name="Jex A.R."/>
            <person name="Nejsum P."/>
            <person name="Schwarz E.M."/>
            <person name="Hu L."/>
            <person name="Young N.D."/>
            <person name="Hall R.S."/>
            <person name="Korhonen P.K."/>
            <person name="Liao S."/>
            <person name="Thamsborg S."/>
            <person name="Xia J."/>
            <person name="Xu P."/>
            <person name="Wang S."/>
            <person name="Scheerlinck J.P."/>
            <person name="Hofmann A."/>
            <person name="Sternberg P.W."/>
            <person name="Wang J."/>
            <person name="Gasser R.B."/>
        </authorList>
    </citation>
    <scope>NUCLEOTIDE SEQUENCE [LARGE SCALE GENOMIC DNA]</scope>
    <source>
        <strain evidence="11">DCEP-RM93F</strain>
    </source>
</reference>
<evidence type="ECO:0000256" key="3">
    <source>
        <dbReference type="ARBA" id="ARBA00022737"/>
    </source>
</evidence>
<dbReference type="EMBL" id="KL367525">
    <property type="protein sequence ID" value="KFD66414.1"/>
    <property type="molecule type" value="Genomic_DNA"/>
</dbReference>
<dbReference type="InterPro" id="IPR039678">
    <property type="entry name" value="CTNNBL1"/>
</dbReference>
<evidence type="ECO:0000313" key="11">
    <source>
        <dbReference type="EMBL" id="KFD66414.1"/>
    </source>
</evidence>
<evidence type="ECO:0000256" key="1">
    <source>
        <dbReference type="ARBA" id="ARBA00004123"/>
    </source>
</evidence>
<accession>A0A085NAB8</accession>
<dbReference type="SMART" id="SM01156">
    <property type="entry name" value="DUF1716"/>
    <property type="match status" value="1"/>
</dbReference>
<dbReference type="GO" id="GO:0010467">
    <property type="term" value="P:gene expression"/>
    <property type="evidence" value="ECO:0007669"/>
    <property type="project" value="UniProtKB-ARBA"/>
</dbReference>